<sequence>MLQIYNKCIDFKCTYIDFIKKVSPVLYFSSEKGLCLIKNTPPVFSSGVLIRLLDTLLHQSSWF</sequence>
<comment type="caution">
    <text evidence="1">The sequence shown here is derived from an EMBL/GenBank/DDBJ whole genome shotgun (WGS) entry which is preliminary data.</text>
</comment>
<evidence type="ECO:0000313" key="2">
    <source>
        <dbReference type="Proteomes" id="UP000233782"/>
    </source>
</evidence>
<gene>
    <name evidence="1" type="ORF">BD749_3356</name>
</gene>
<evidence type="ECO:0000313" key="1">
    <source>
        <dbReference type="EMBL" id="PKV63512.1"/>
    </source>
</evidence>
<accession>A0A2N3U9U5</accession>
<organism evidence="1 2">
    <name type="scientific">Pontibacter ramchanderi</name>
    <dbReference type="NCBI Taxonomy" id="1179743"/>
    <lineage>
        <taxon>Bacteria</taxon>
        <taxon>Pseudomonadati</taxon>
        <taxon>Bacteroidota</taxon>
        <taxon>Cytophagia</taxon>
        <taxon>Cytophagales</taxon>
        <taxon>Hymenobacteraceae</taxon>
        <taxon>Pontibacter</taxon>
    </lineage>
</organism>
<dbReference type="AlphaFoldDB" id="A0A2N3U9U5"/>
<reference evidence="1 2" key="1">
    <citation type="submission" date="2017-12" db="EMBL/GenBank/DDBJ databases">
        <title>Genomic Encyclopedia of Type Strains, Phase III (KMG-III): the genomes of soil and plant-associated and newly described type strains.</title>
        <authorList>
            <person name="Whitman W."/>
        </authorList>
    </citation>
    <scope>NUCLEOTIDE SEQUENCE [LARGE SCALE GENOMIC DNA]</scope>
    <source>
        <strain evidence="1 2">LP43</strain>
    </source>
</reference>
<name>A0A2N3U9U5_9BACT</name>
<proteinExistence type="predicted"/>
<dbReference type="EMBL" id="PJMU01000003">
    <property type="protein sequence ID" value="PKV63512.1"/>
    <property type="molecule type" value="Genomic_DNA"/>
</dbReference>
<protein>
    <submittedName>
        <fullName evidence="1">Uncharacterized protein</fullName>
    </submittedName>
</protein>
<dbReference type="Proteomes" id="UP000233782">
    <property type="component" value="Unassembled WGS sequence"/>
</dbReference>
<keyword evidence="2" id="KW-1185">Reference proteome</keyword>